<keyword evidence="11" id="KW-1185">Reference proteome</keyword>
<feature type="transmembrane region" description="Helical" evidence="9">
    <location>
        <begin position="318"/>
        <end position="336"/>
    </location>
</feature>
<name>A0A839IQR1_9GAMM</name>
<evidence type="ECO:0000256" key="1">
    <source>
        <dbReference type="ARBA" id="ARBA00004651"/>
    </source>
</evidence>
<dbReference type="GO" id="GO:0015420">
    <property type="term" value="F:ABC-type vitamin B12 transporter activity"/>
    <property type="evidence" value="ECO:0007669"/>
    <property type="project" value="UniProtKB-UniRule"/>
</dbReference>
<keyword evidence="7 9" id="KW-1133">Transmembrane helix</keyword>
<keyword evidence="6 9" id="KW-0812">Transmembrane</keyword>
<feature type="transmembrane region" description="Helical" evidence="9">
    <location>
        <begin position="98"/>
        <end position="115"/>
    </location>
</feature>
<evidence type="ECO:0000256" key="2">
    <source>
        <dbReference type="ARBA" id="ARBA00004953"/>
    </source>
</evidence>
<gene>
    <name evidence="9" type="primary">cobD</name>
    <name evidence="10" type="ORF">H4O21_10545</name>
</gene>
<evidence type="ECO:0000256" key="6">
    <source>
        <dbReference type="ARBA" id="ARBA00022692"/>
    </source>
</evidence>
<organism evidence="10 11">
    <name type="scientific">Oceanospirillum sediminis</name>
    <dbReference type="NCBI Taxonomy" id="2760088"/>
    <lineage>
        <taxon>Bacteria</taxon>
        <taxon>Pseudomonadati</taxon>
        <taxon>Pseudomonadota</taxon>
        <taxon>Gammaproteobacteria</taxon>
        <taxon>Oceanospirillales</taxon>
        <taxon>Oceanospirillaceae</taxon>
        <taxon>Oceanospirillum</taxon>
    </lineage>
</organism>
<dbReference type="Proteomes" id="UP000565262">
    <property type="component" value="Unassembled WGS sequence"/>
</dbReference>
<dbReference type="AlphaFoldDB" id="A0A839IQR1"/>
<evidence type="ECO:0000313" key="10">
    <source>
        <dbReference type="EMBL" id="MBB1487050.1"/>
    </source>
</evidence>
<dbReference type="UniPathway" id="UPA00148"/>
<keyword evidence="8 9" id="KW-0472">Membrane</keyword>
<dbReference type="GO" id="GO:0048472">
    <property type="term" value="F:threonine-phosphate decarboxylase activity"/>
    <property type="evidence" value="ECO:0007669"/>
    <property type="project" value="InterPro"/>
</dbReference>
<dbReference type="NCBIfam" id="TIGR00380">
    <property type="entry name" value="cobal_cbiB"/>
    <property type="match status" value="1"/>
</dbReference>
<dbReference type="GO" id="GO:0005886">
    <property type="term" value="C:plasma membrane"/>
    <property type="evidence" value="ECO:0007669"/>
    <property type="project" value="UniProtKB-SubCell"/>
</dbReference>
<dbReference type="GO" id="GO:0009236">
    <property type="term" value="P:cobalamin biosynthetic process"/>
    <property type="evidence" value="ECO:0007669"/>
    <property type="project" value="UniProtKB-UniRule"/>
</dbReference>
<dbReference type="PANTHER" id="PTHR34308:SF1">
    <property type="entry name" value="COBALAMIN BIOSYNTHESIS PROTEIN CBIB"/>
    <property type="match status" value="1"/>
</dbReference>
<comment type="caution">
    <text evidence="10">The sequence shown here is derived from an EMBL/GenBank/DDBJ whole genome shotgun (WGS) entry which is preliminary data.</text>
</comment>
<protein>
    <recommendedName>
        <fullName evidence="9">Cobalamin biosynthesis protein CobD</fullName>
    </recommendedName>
</protein>
<reference evidence="10 11" key="1">
    <citation type="submission" date="2020-08" db="EMBL/GenBank/DDBJ databases">
        <title>Oceanospirillum sp. nov. isolated from marine sediment.</title>
        <authorList>
            <person name="Ji X."/>
        </authorList>
    </citation>
    <scope>NUCLEOTIDE SEQUENCE [LARGE SCALE GENOMIC DNA]</scope>
    <source>
        <strain evidence="10 11">D5</strain>
    </source>
</reference>
<evidence type="ECO:0000256" key="4">
    <source>
        <dbReference type="ARBA" id="ARBA00022475"/>
    </source>
</evidence>
<accession>A0A839IQR1</accession>
<proteinExistence type="inferred from homology"/>
<evidence type="ECO:0000256" key="8">
    <source>
        <dbReference type="ARBA" id="ARBA00023136"/>
    </source>
</evidence>
<dbReference type="RefSeq" id="WP_182808829.1">
    <property type="nucleotide sequence ID" value="NZ_JACJFM010000011.1"/>
</dbReference>
<keyword evidence="4 9" id="KW-1003">Cell membrane</keyword>
<sequence>MIFFAAEQILFALWAGVILDLCFGEPKRFHPLAGFGYLVSALERRVNPSRNELMMNTRSTILLRLKGLLAWVIVVLPLPVVIASFVPESLNVEGDNILSVLTWWLINSVVLWFALGGRSLIQHLNWIYEPLVRNDLNEARSKVGWIVSRDTSDMDEMRVCRAGIESGLENGSDAIYAPLFWFIIAGAPGVLLYRLANTMDAMWGYKTSRFLHLGWASARIDDVLNYIPARITAVLYAVGGHYRSAWHCWRQQAEHWESPNAGPVMASGAGALRLSLGGGDTYHGVWKERPLLGLTPEEGGQYAGKEDLLRTMVLLKKVLAYWLIVASLLLILVMGTA</sequence>
<comment type="similarity">
    <text evidence="3 9">Belongs to the CobD/CbiB family.</text>
</comment>
<comment type="caution">
    <text evidence="9">Lacks conserved residue(s) required for the propagation of feature annotation.</text>
</comment>
<dbReference type="InterPro" id="IPR004485">
    <property type="entry name" value="Cobalamin_biosynth_CobD/CbiB"/>
</dbReference>
<feature type="transmembrane region" description="Helical" evidence="9">
    <location>
        <begin position="175"/>
        <end position="196"/>
    </location>
</feature>
<dbReference type="EMBL" id="JACJFM010000011">
    <property type="protein sequence ID" value="MBB1487050.1"/>
    <property type="molecule type" value="Genomic_DNA"/>
</dbReference>
<evidence type="ECO:0000313" key="11">
    <source>
        <dbReference type="Proteomes" id="UP000565262"/>
    </source>
</evidence>
<feature type="transmembrane region" description="Helical" evidence="9">
    <location>
        <begin position="68"/>
        <end position="86"/>
    </location>
</feature>
<dbReference type="HAMAP" id="MF_00024">
    <property type="entry name" value="CobD_CbiB"/>
    <property type="match status" value="1"/>
</dbReference>
<dbReference type="PANTHER" id="PTHR34308">
    <property type="entry name" value="COBALAMIN BIOSYNTHESIS PROTEIN CBIB"/>
    <property type="match status" value="1"/>
</dbReference>
<evidence type="ECO:0000256" key="7">
    <source>
        <dbReference type="ARBA" id="ARBA00022989"/>
    </source>
</evidence>
<comment type="subcellular location">
    <subcellularLocation>
        <location evidence="1 9">Cell membrane</location>
        <topology evidence="1 9">Multi-pass membrane protein</topology>
    </subcellularLocation>
</comment>
<evidence type="ECO:0000256" key="5">
    <source>
        <dbReference type="ARBA" id="ARBA00022573"/>
    </source>
</evidence>
<dbReference type="Pfam" id="PF03186">
    <property type="entry name" value="CobD_Cbib"/>
    <property type="match status" value="1"/>
</dbReference>
<evidence type="ECO:0000256" key="9">
    <source>
        <dbReference type="HAMAP-Rule" id="MF_00024"/>
    </source>
</evidence>
<evidence type="ECO:0000256" key="3">
    <source>
        <dbReference type="ARBA" id="ARBA00006263"/>
    </source>
</evidence>
<comment type="function">
    <text evidence="9">Converts cobyric acid to cobinamide by the addition of aminopropanol on the F carboxylic group.</text>
</comment>
<keyword evidence="5 9" id="KW-0169">Cobalamin biosynthesis</keyword>
<comment type="pathway">
    <text evidence="2 9">Cofactor biosynthesis; adenosylcobalamin biosynthesis.</text>
</comment>